<keyword evidence="5 8" id="KW-0812">Transmembrane</keyword>
<evidence type="ECO:0000256" key="4">
    <source>
        <dbReference type="ARBA" id="ARBA00022475"/>
    </source>
</evidence>
<evidence type="ECO:0000256" key="1">
    <source>
        <dbReference type="ARBA" id="ARBA00004651"/>
    </source>
</evidence>
<accession>A0A1E5E4X8</accession>
<dbReference type="Pfam" id="PF01925">
    <property type="entry name" value="TauE"/>
    <property type="match status" value="1"/>
</dbReference>
<reference evidence="9 10" key="1">
    <citation type="journal article" date="2012" name="Science">
        <title>Ecological populations of bacteria act as socially cohesive units of antibiotic production and resistance.</title>
        <authorList>
            <person name="Cordero O.X."/>
            <person name="Wildschutte H."/>
            <person name="Kirkup B."/>
            <person name="Proehl S."/>
            <person name="Ngo L."/>
            <person name="Hussain F."/>
            <person name="Le Roux F."/>
            <person name="Mincer T."/>
            <person name="Polz M.F."/>
        </authorList>
    </citation>
    <scope>NUCLEOTIDE SEQUENCE [LARGE SCALE GENOMIC DNA]</scope>
    <source>
        <strain evidence="9 10">1S-45</strain>
    </source>
</reference>
<evidence type="ECO:0000256" key="3">
    <source>
        <dbReference type="ARBA" id="ARBA00022448"/>
    </source>
</evidence>
<keyword evidence="6 8" id="KW-1133">Transmembrane helix</keyword>
<feature type="transmembrane region" description="Helical" evidence="8">
    <location>
        <begin position="159"/>
        <end position="176"/>
    </location>
</feature>
<dbReference type="eggNOG" id="COG0730">
    <property type="taxonomic scope" value="Bacteria"/>
</dbReference>
<comment type="similarity">
    <text evidence="2 8">Belongs to the 4-toluene sulfonate uptake permease (TSUP) (TC 2.A.102) family.</text>
</comment>
<evidence type="ECO:0000256" key="5">
    <source>
        <dbReference type="ARBA" id="ARBA00022692"/>
    </source>
</evidence>
<dbReference type="InterPro" id="IPR052017">
    <property type="entry name" value="TSUP"/>
</dbReference>
<feature type="transmembrane region" description="Helical" evidence="8">
    <location>
        <begin position="238"/>
        <end position="259"/>
    </location>
</feature>
<name>A0A1E5E4X8_9VIBR</name>
<dbReference type="STRING" id="1188252.A1QC_05950"/>
<evidence type="ECO:0000313" key="9">
    <source>
        <dbReference type="EMBL" id="OEF28182.1"/>
    </source>
</evidence>
<evidence type="ECO:0000256" key="2">
    <source>
        <dbReference type="ARBA" id="ARBA00009142"/>
    </source>
</evidence>
<keyword evidence="4 8" id="KW-1003">Cell membrane</keyword>
<dbReference type="AlphaFoldDB" id="A0A1E5E4X8"/>
<protein>
    <recommendedName>
        <fullName evidence="8">Probable membrane transporter protein</fullName>
    </recommendedName>
</protein>
<organism evidence="9 10">
    <name type="scientific">Vibrio rumoiensis 1S-45</name>
    <dbReference type="NCBI Taxonomy" id="1188252"/>
    <lineage>
        <taxon>Bacteria</taxon>
        <taxon>Pseudomonadati</taxon>
        <taxon>Pseudomonadota</taxon>
        <taxon>Gammaproteobacteria</taxon>
        <taxon>Vibrionales</taxon>
        <taxon>Vibrionaceae</taxon>
        <taxon>Vibrio</taxon>
    </lineage>
</organism>
<dbReference type="OrthoDB" id="554695at2"/>
<comment type="subcellular location">
    <subcellularLocation>
        <location evidence="1 8">Cell membrane</location>
        <topology evidence="1 8">Multi-pass membrane protein</topology>
    </subcellularLocation>
</comment>
<feature type="transmembrane region" description="Helical" evidence="8">
    <location>
        <begin position="196"/>
        <end position="218"/>
    </location>
</feature>
<feature type="transmembrane region" description="Helical" evidence="8">
    <location>
        <begin position="76"/>
        <end position="94"/>
    </location>
</feature>
<dbReference type="Proteomes" id="UP000094070">
    <property type="component" value="Unassembled WGS sequence"/>
</dbReference>
<dbReference type="EMBL" id="AJYK02000024">
    <property type="protein sequence ID" value="OEF28182.1"/>
    <property type="molecule type" value="Genomic_DNA"/>
</dbReference>
<dbReference type="InterPro" id="IPR002781">
    <property type="entry name" value="TM_pro_TauE-like"/>
</dbReference>
<dbReference type="PANTHER" id="PTHR30269:SF0">
    <property type="entry name" value="MEMBRANE TRANSPORTER PROTEIN YFCA-RELATED"/>
    <property type="match status" value="1"/>
</dbReference>
<feature type="transmembrane region" description="Helical" evidence="8">
    <location>
        <begin position="32"/>
        <end position="52"/>
    </location>
</feature>
<proteinExistence type="inferred from homology"/>
<evidence type="ECO:0000313" key="10">
    <source>
        <dbReference type="Proteomes" id="UP000094070"/>
    </source>
</evidence>
<dbReference type="PANTHER" id="PTHR30269">
    <property type="entry name" value="TRANSMEMBRANE PROTEIN YFCA"/>
    <property type="match status" value="1"/>
</dbReference>
<dbReference type="GO" id="GO:0005886">
    <property type="term" value="C:plasma membrane"/>
    <property type="evidence" value="ECO:0007669"/>
    <property type="project" value="UniProtKB-SubCell"/>
</dbReference>
<dbReference type="RefSeq" id="WP_017025513.1">
    <property type="nucleotide sequence ID" value="NZ_AJYK02000024.1"/>
</dbReference>
<keyword evidence="10" id="KW-1185">Reference proteome</keyword>
<comment type="caution">
    <text evidence="9">The sequence shown here is derived from an EMBL/GenBank/DDBJ whole genome shotgun (WGS) entry which is preliminary data.</text>
</comment>
<sequence length="261" mass="27738">MDWLGNDITFWILVALMVSAFAAGFIDSVAGGGGLILVPSFILAGLPPHLALGQEKIVSTLGTIAAIRNFIRNKRVVWTAVATGIPTGLAGAYVGAEAILYFDPDTIGKIIFAMLPIGIVLSFIPKNSHSTSNEQTISKGTIWFGVPAAVFVIGFYDGFFGPGTGSFLILALHYLLKFDLVSASATSKLFNFSSNIGALIAFIIAGNVLYMLAIPLVIMNLWGNHVGSTSALKYGPKLIQRTISLSLSLLMLSLGYKFFIG</sequence>
<evidence type="ECO:0000256" key="8">
    <source>
        <dbReference type="RuleBase" id="RU363041"/>
    </source>
</evidence>
<feature type="transmembrane region" description="Helical" evidence="8">
    <location>
        <begin position="106"/>
        <end position="124"/>
    </location>
</feature>
<keyword evidence="3" id="KW-0813">Transport</keyword>
<gene>
    <name evidence="9" type="ORF">A1QC_05950</name>
</gene>
<feature type="transmembrane region" description="Helical" evidence="8">
    <location>
        <begin position="136"/>
        <end position="153"/>
    </location>
</feature>
<evidence type="ECO:0000256" key="6">
    <source>
        <dbReference type="ARBA" id="ARBA00022989"/>
    </source>
</evidence>
<evidence type="ECO:0000256" key="7">
    <source>
        <dbReference type="ARBA" id="ARBA00023136"/>
    </source>
</evidence>
<keyword evidence="7 8" id="KW-0472">Membrane</keyword>